<evidence type="ECO:0000313" key="2">
    <source>
        <dbReference type="Proteomes" id="UP000066624"/>
    </source>
</evidence>
<proteinExistence type="predicted"/>
<dbReference type="RefSeq" id="WP_049724446.1">
    <property type="nucleotide sequence ID" value="NZ_CP012154.1"/>
</dbReference>
<sequence>MNDPFRQFYQPPQSPLARFGLVLLGLAILGLSLMLGLVFLAVAAGLAIIGGVVLTLRRWLGMGGNKPAQDQTIDVEYRVIRRERRND</sequence>
<protein>
    <submittedName>
        <fullName evidence="1">Uncharacterized protein</fullName>
    </submittedName>
</protein>
<dbReference type="AlphaFoldDB" id="A0A0K0XSS3"/>
<dbReference type="EMBL" id="CP012154">
    <property type="protein sequence ID" value="AKS40759.1"/>
    <property type="molecule type" value="Genomic_DNA"/>
</dbReference>
<accession>A0A0K0XSS3</accession>
<name>A0A0K0XSS3_9GAMM</name>
<gene>
    <name evidence="1" type="ORF">WM2015_376</name>
</gene>
<reference evidence="1 2" key="1">
    <citation type="submission" date="2015-07" db="EMBL/GenBank/DDBJ databases">
        <authorList>
            <person name="Noorani M."/>
        </authorList>
    </citation>
    <scope>NUCLEOTIDE SEQUENCE [LARGE SCALE GENOMIC DNA]</scope>
    <source>
        <strain evidence="1 2">KCTC 42284</strain>
    </source>
</reference>
<organism evidence="1 2">
    <name type="scientific">Wenzhouxiangella marina</name>
    <dbReference type="NCBI Taxonomy" id="1579979"/>
    <lineage>
        <taxon>Bacteria</taxon>
        <taxon>Pseudomonadati</taxon>
        <taxon>Pseudomonadota</taxon>
        <taxon>Gammaproteobacteria</taxon>
        <taxon>Chromatiales</taxon>
        <taxon>Wenzhouxiangellaceae</taxon>
        <taxon>Wenzhouxiangella</taxon>
    </lineage>
</organism>
<evidence type="ECO:0000313" key="1">
    <source>
        <dbReference type="EMBL" id="AKS40759.1"/>
    </source>
</evidence>
<dbReference type="Proteomes" id="UP000066624">
    <property type="component" value="Chromosome"/>
</dbReference>
<dbReference type="KEGG" id="wma:WM2015_376"/>
<dbReference type="STRING" id="1579979.WM2015_376"/>
<keyword evidence="2" id="KW-1185">Reference proteome</keyword>